<dbReference type="WBParaSite" id="EVEC_0000233901-mRNA-1">
    <property type="protein sequence ID" value="EVEC_0000233901-mRNA-1"/>
    <property type="gene ID" value="EVEC_0000233901"/>
</dbReference>
<dbReference type="PANTHER" id="PTHR15885:SF1">
    <property type="entry name" value="COILED-COIL DOMAIN-CONTAINING PROTEIN 174"/>
    <property type="match status" value="1"/>
</dbReference>
<dbReference type="Proteomes" id="UP000274131">
    <property type="component" value="Unassembled WGS sequence"/>
</dbReference>
<sequence>MAGTDDEPGTSKPEKPQLFTTNVSSLFALKAELYRKKQESRLKSATAVKPKKNGLLLSKEEERKRLELSKKRQEKIARLEREIKEEEEAERRRKKILEEKTEAYQRMSNGQLLATEDGEPVEFLVDFGAKQRQEEEKRLAEMEQERADAEKNEYVHFVPNEEQRVYGVSHVTFSQSETKRREQIKQLLDLTKKTDMERQKQKEVLQKREAEKLERLNRIRKRKGLPEIVPEPETEEQVEYLDIPLPSGSPESWEQKKRKLGVREWDRGKVGYMRWIEAQREERNEEFQPPSSYYK</sequence>
<dbReference type="STRING" id="51028.A0A0N4UXR6"/>
<gene>
    <name evidence="4" type="ORF">EVEC_LOCUS2047</name>
</gene>
<dbReference type="InterPro" id="IPR025066">
    <property type="entry name" value="CCDC174-like"/>
</dbReference>
<dbReference type="GO" id="GO:0005634">
    <property type="term" value="C:nucleus"/>
    <property type="evidence" value="ECO:0007669"/>
    <property type="project" value="TreeGrafter"/>
</dbReference>
<keyword evidence="1 2" id="KW-0175">Coiled coil</keyword>
<evidence type="ECO:0000313" key="6">
    <source>
        <dbReference type="WBParaSite" id="EVEC_0000233901-mRNA-1"/>
    </source>
</evidence>
<feature type="region of interest" description="Disordered" evidence="3">
    <location>
        <begin position="40"/>
        <end position="64"/>
    </location>
</feature>
<evidence type="ECO:0000256" key="2">
    <source>
        <dbReference type="SAM" id="Coils"/>
    </source>
</evidence>
<evidence type="ECO:0000256" key="1">
    <source>
        <dbReference type="ARBA" id="ARBA00023054"/>
    </source>
</evidence>
<name>A0A0N4UXR6_ENTVE</name>
<organism evidence="6">
    <name type="scientific">Enterobius vermicularis</name>
    <name type="common">Human pinworm</name>
    <dbReference type="NCBI Taxonomy" id="51028"/>
    <lineage>
        <taxon>Eukaryota</taxon>
        <taxon>Metazoa</taxon>
        <taxon>Ecdysozoa</taxon>
        <taxon>Nematoda</taxon>
        <taxon>Chromadorea</taxon>
        <taxon>Rhabditida</taxon>
        <taxon>Spirurina</taxon>
        <taxon>Oxyuridomorpha</taxon>
        <taxon>Oxyuroidea</taxon>
        <taxon>Oxyuridae</taxon>
        <taxon>Enterobius</taxon>
    </lineage>
</organism>
<evidence type="ECO:0000313" key="4">
    <source>
        <dbReference type="EMBL" id="VDD86904.1"/>
    </source>
</evidence>
<reference evidence="4 5" key="2">
    <citation type="submission" date="2018-10" db="EMBL/GenBank/DDBJ databases">
        <authorList>
            <consortium name="Pathogen Informatics"/>
        </authorList>
    </citation>
    <scope>NUCLEOTIDE SEQUENCE [LARGE SCALE GENOMIC DNA]</scope>
</reference>
<protein>
    <submittedName>
        <fullName evidence="6">Coiled-coil domain-containing protein 174</fullName>
    </submittedName>
</protein>
<evidence type="ECO:0000313" key="5">
    <source>
        <dbReference type="Proteomes" id="UP000274131"/>
    </source>
</evidence>
<dbReference type="OrthoDB" id="5211809at2759"/>
<feature type="compositionally biased region" description="Acidic residues" evidence="3">
    <location>
        <begin position="230"/>
        <end position="239"/>
    </location>
</feature>
<keyword evidence="5" id="KW-1185">Reference proteome</keyword>
<proteinExistence type="predicted"/>
<dbReference type="Pfam" id="PF13300">
    <property type="entry name" value="DUF4078"/>
    <property type="match status" value="1"/>
</dbReference>
<reference evidence="6" key="1">
    <citation type="submission" date="2017-02" db="UniProtKB">
        <authorList>
            <consortium name="WormBaseParasite"/>
        </authorList>
    </citation>
    <scope>IDENTIFICATION</scope>
</reference>
<dbReference type="EMBL" id="UXUI01007309">
    <property type="protein sequence ID" value="VDD86904.1"/>
    <property type="molecule type" value="Genomic_DNA"/>
</dbReference>
<dbReference type="PANTHER" id="PTHR15885">
    <property type="entry name" value="COILED-COIL DOMAIN-CONTAINING PROTEIN 174"/>
    <property type="match status" value="1"/>
</dbReference>
<evidence type="ECO:0000256" key="3">
    <source>
        <dbReference type="SAM" id="MobiDB-lite"/>
    </source>
</evidence>
<accession>A0A0N4UXR6</accession>
<feature type="region of interest" description="Disordered" evidence="3">
    <location>
        <begin position="227"/>
        <end position="258"/>
    </location>
</feature>
<feature type="coiled-coil region" evidence="2">
    <location>
        <begin position="193"/>
        <end position="222"/>
    </location>
</feature>
<dbReference type="AlphaFoldDB" id="A0A0N4UXR6"/>